<keyword evidence="7" id="KW-1185">Reference proteome</keyword>
<evidence type="ECO:0000313" key="7">
    <source>
        <dbReference type="Proteomes" id="UP001292094"/>
    </source>
</evidence>
<dbReference type="SUPFAM" id="SSF57850">
    <property type="entry name" value="RING/U-box"/>
    <property type="match status" value="1"/>
</dbReference>
<protein>
    <recommendedName>
        <fullName evidence="5">RING-type domain-containing protein</fullName>
    </recommendedName>
</protein>
<dbReference type="GO" id="GO:0016567">
    <property type="term" value="P:protein ubiquitination"/>
    <property type="evidence" value="ECO:0007669"/>
    <property type="project" value="InterPro"/>
</dbReference>
<dbReference type="GO" id="GO:0008270">
    <property type="term" value="F:zinc ion binding"/>
    <property type="evidence" value="ECO:0007669"/>
    <property type="project" value="UniProtKB-KW"/>
</dbReference>
<evidence type="ECO:0000256" key="1">
    <source>
        <dbReference type="ARBA" id="ARBA00022771"/>
    </source>
</evidence>
<dbReference type="InterPro" id="IPR042494">
    <property type="entry name" value="RNF103"/>
</dbReference>
<dbReference type="CDD" id="cd16473">
    <property type="entry name" value="RING-H2_RNF103"/>
    <property type="match status" value="1"/>
</dbReference>
<dbReference type="PROSITE" id="PS50089">
    <property type="entry name" value="ZF_RING_2"/>
    <property type="match status" value="1"/>
</dbReference>
<dbReference type="GO" id="GO:0005783">
    <property type="term" value="C:endoplasmic reticulum"/>
    <property type="evidence" value="ECO:0007669"/>
    <property type="project" value="TreeGrafter"/>
</dbReference>
<dbReference type="PANTHER" id="PTHR15302">
    <property type="entry name" value="E3 UBIQUITIN-PROTEIN LIGASE RNF103"/>
    <property type="match status" value="1"/>
</dbReference>
<proteinExistence type="predicted"/>
<evidence type="ECO:0000256" key="2">
    <source>
        <dbReference type="ARBA" id="ARBA00022833"/>
    </source>
</evidence>
<comment type="caution">
    <text evidence="6">The sequence shown here is derived from an EMBL/GenBank/DDBJ whole genome shotgun (WGS) entry which is preliminary data.</text>
</comment>
<dbReference type="PANTHER" id="PTHR15302:SF0">
    <property type="entry name" value="E3 UBIQUITIN-PROTEIN LIGASE RNF103"/>
    <property type="match status" value="1"/>
</dbReference>
<organism evidence="6 7">
    <name type="scientific">Petrolisthes manimaculis</name>
    <dbReference type="NCBI Taxonomy" id="1843537"/>
    <lineage>
        <taxon>Eukaryota</taxon>
        <taxon>Metazoa</taxon>
        <taxon>Ecdysozoa</taxon>
        <taxon>Arthropoda</taxon>
        <taxon>Crustacea</taxon>
        <taxon>Multicrustacea</taxon>
        <taxon>Malacostraca</taxon>
        <taxon>Eumalacostraca</taxon>
        <taxon>Eucarida</taxon>
        <taxon>Decapoda</taxon>
        <taxon>Pleocyemata</taxon>
        <taxon>Anomura</taxon>
        <taxon>Galatheoidea</taxon>
        <taxon>Porcellanidae</taxon>
        <taxon>Petrolisthes</taxon>
    </lineage>
</organism>
<evidence type="ECO:0000256" key="4">
    <source>
        <dbReference type="SAM" id="Phobius"/>
    </source>
</evidence>
<dbReference type="AlphaFoldDB" id="A0AAE1UN06"/>
<dbReference type="EMBL" id="JAWZYT010000395">
    <property type="protein sequence ID" value="KAK4323989.1"/>
    <property type="molecule type" value="Genomic_DNA"/>
</dbReference>
<evidence type="ECO:0000256" key="3">
    <source>
        <dbReference type="PROSITE-ProRule" id="PRU00175"/>
    </source>
</evidence>
<feature type="transmembrane region" description="Helical" evidence="4">
    <location>
        <begin position="350"/>
        <end position="367"/>
    </location>
</feature>
<dbReference type="Gene3D" id="3.30.40.10">
    <property type="entry name" value="Zinc/RING finger domain, C3HC4 (zinc finger)"/>
    <property type="match status" value="1"/>
</dbReference>
<keyword evidence="1 3" id="KW-0863">Zinc-finger</keyword>
<keyword evidence="4" id="KW-0472">Membrane</keyword>
<keyword evidence="1 3" id="KW-0479">Metal-binding</keyword>
<dbReference type="Pfam" id="PF13639">
    <property type="entry name" value="zf-RING_2"/>
    <property type="match status" value="1"/>
</dbReference>
<dbReference type="GO" id="GO:0036503">
    <property type="term" value="P:ERAD pathway"/>
    <property type="evidence" value="ECO:0007669"/>
    <property type="project" value="TreeGrafter"/>
</dbReference>
<accession>A0AAE1UN06</accession>
<evidence type="ECO:0000259" key="5">
    <source>
        <dbReference type="PROSITE" id="PS50089"/>
    </source>
</evidence>
<feature type="transmembrane region" description="Helical" evidence="4">
    <location>
        <begin position="7"/>
        <end position="28"/>
    </location>
</feature>
<name>A0AAE1UN06_9EUCA</name>
<keyword evidence="2" id="KW-0862">Zinc</keyword>
<feature type="domain" description="RING-type" evidence="5">
    <location>
        <begin position="688"/>
        <end position="730"/>
    </location>
</feature>
<keyword evidence="4" id="KW-1133">Transmembrane helix</keyword>
<dbReference type="GO" id="GO:0004842">
    <property type="term" value="F:ubiquitin-protein transferase activity"/>
    <property type="evidence" value="ECO:0007669"/>
    <property type="project" value="InterPro"/>
</dbReference>
<feature type="transmembrane region" description="Helical" evidence="4">
    <location>
        <begin position="444"/>
        <end position="464"/>
    </location>
</feature>
<keyword evidence="4" id="KW-0812">Transmembrane</keyword>
<gene>
    <name evidence="6" type="ORF">Pmani_005354</name>
</gene>
<dbReference type="InterPro" id="IPR001841">
    <property type="entry name" value="Znf_RING"/>
</dbReference>
<evidence type="ECO:0000313" key="6">
    <source>
        <dbReference type="EMBL" id="KAK4323989.1"/>
    </source>
</evidence>
<dbReference type="InterPro" id="IPR013083">
    <property type="entry name" value="Znf_RING/FYVE/PHD"/>
</dbReference>
<dbReference type="Proteomes" id="UP001292094">
    <property type="component" value="Unassembled WGS sequence"/>
</dbReference>
<dbReference type="SMART" id="SM00184">
    <property type="entry name" value="RING"/>
    <property type="match status" value="1"/>
</dbReference>
<sequence length="749" mass="86094">MWRRPALLLLYLAVIVALTWIVEFGFWWDTGYTTFQVVNPLRNLSVSQIRMLLEVRGIQYPAVLEKPEMINLLQESGSVQYGELYSKELNPEATGSPLEISRKEDFYEQVDDEDETVWVVEVVPGEGQYAGHRLLDDRTWRSLTPKLQALHVGSAVLFCQYDRRFCARQGWGHPQLLLILPPPHQTDKLSVGLNQKQLSGREHVVLASTTHLSAAVVLAWLSEQILSRIPTINDLNTLENVWLNVTHVGQKKIPHMVYISELVTPPLLLATLGLRLSSRIKLAAVSAKKEEKEQISGILKKSGFSGSLPNLAVVTPEGVTPYGGKKGESFTHPALHFYVCSLQPHMNDTFLISLLVANLLAVADFFYFLDLRVRAWKQFVTTFTRTIMYNVTVFLLWLAVTALLKFPIGNNILQSGSWLITSLNSSWVFSQVRYHWLMIESNTIIFWASTLIFCAIILAWRNIIVSGTQDPEDSDTSWWSIFPMDSYLVNVLFRPMSSLSRPRPSQDLDLEESMERLIQRLATPDLWLHPVIPTDYMKDLPMWRYDGWGNEDDLKSESETDVDSVSENENDNLLDSHACCQDYNCRLCELWTTVKEIYVCHRCAILKRKLERQYMRYREIDLVDHQNATYEKLLKVCENCSKTRKQSNTDNNTKPVNKCRGPSWLLSPQRLTELKWTAPTYAIESRICAICLGRYRWSAVLCGLPCGHNYHHACITEWLLKDNHHCPTCRWPSYKTKTASVSYHHQHEE</sequence>
<reference evidence="6" key="1">
    <citation type="submission" date="2023-11" db="EMBL/GenBank/DDBJ databases">
        <title>Genome assemblies of two species of porcelain crab, Petrolisthes cinctipes and Petrolisthes manimaculis (Anomura: Porcellanidae).</title>
        <authorList>
            <person name="Angst P."/>
        </authorList>
    </citation>
    <scope>NUCLEOTIDE SEQUENCE</scope>
    <source>
        <strain evidence="6">PB745_02</strain>
        <tissue evidence="6">Gill</tissue>
    </source>
</reference>
<feature type="transmembrane region" description="Helical" evidence="4">
    <location>
        <begin position="387"/>
        <end position="406"/>
    </location>
</feature>